<evidence type="ECO:0000313" key="20">
    <source>
        <dbReference type="Proteomes" id="UP000828390"/>
    </source>
</evidence>
<dbReference type="PROSITE" id="PS50261">
    <property type="entry name" value="G_PROTEIN_RECEP_F2_4"/>
    <property type="match status" value="1"/>
</dbReference>
<proteinExistence type="inferred from homology"/>
<dbReference type="SUPFAM" id="SSF57535">
    <property type="entry name" value="Complement control module/SCR domain"/>
    <property type="match status" value="3"/>
</dbReference>
<dbReference type="InterPro" id="IPR000832">
    <property type="entry name" value="GPCR_2_secretin-like"/>
</dbReference>
<keyword evidence="10" id="KW-0675">Receptor</keyword>
<feature type="transmembrane region" description="Helical" evidence="14">
    <location>
        <begin position="723"/>
        <end position="742"/>
    </location>
</feature>
<dbReference type="SMART" id="SM00303">
    <property type="entry name" value="GPS"/>
    <property type="match status" value="1"/>
</dbReference>
<dbReference type="EMBL" id="JAIWYP010000012">
    <property type="protein sequence ID" value="KAH3724055.1"/>
    <property type="molecule type" value="Genomic_DNA"/>
</dbReference>
<feature type="transmembrane region" description="Helical" evidence="14">
    <location>
        <begin position="797"/>
        <end position="814"/>
    </location>
</feature>
<dbReference type="InterPro" id="IPR000436">
    <property type="entry name" value="Sushi_SCR_CCP_dom"/>
</dbReference>
<evidence type="ECO:0000259" key="17">
    <source>
        <dbReference type="PROSITE" id="PS50261"/>
    </source>
</evidence>
<dbReference type="InterPro" id="IPR017983">
    <property type="entry name" value="GPCR_2_secretin-like_CS"/>
</dbReference>
<keyword evidence="9 13" id="KW-1015">Disulfide bond</keyword>
<dbReference type="PANTHER" id="PTHR12011">
    <property type="entry name" value="ADHESION G-PROTEIN COUPLED RECEPTOR"/>
    <property type="match status" value="1"/>
</dbReference>
<evidence type="ECO:0000259" key="16">
    <source>
        <dbReference type="PROSITE" id="PS50227"/>
    </source>
</evidence>
<feature type="transmembrane region" description="Helical" evidence="14">
    <location>
        <begin position="691"/>
        <end position="714"/>
    </location>
</feature>
<dbReference type="SMART" id="SM00032">
    <property type="entry name" value="CCP"/>
    <property type="match status" value="3"/>
</dbReference>
<evidence type="ECO:0000313" key="19">
    <source>
        <dbReference type="EMBL" id="KAH3724055.1"/>
    </source>
</evidence>
<evidence type="ECO:0000256" key="6">
    <source>
        <dbReference type="ARBA" id="ARBA00022989"/>
    </source>
</evidence>
<reference evidence="19" key="2">
    <citation type="submission" date="2020-11" db="EMBL/GenBank/DDBJ databases">
        <authorList>
            <person name="McCartney M.A."/>
            <person name="Auch B."/>
            <person name="Kono T."/>
            <person name="Mallez S."/>
            <person name="Becker A."/>
            <person name="Gohl D.M."/>
            <person name="Silverstein K.A.T."/>
            <person name="Koren S."/>
            <person name="Bechman K.B."/>
            <person name="Herman A."/>
            <person name="Abrahante J.E."/>
            <person name="Garbe J."/>
        </authorList>
    </citation>
    <scope>NUCLEOTIDE SEQUENCE</scope>
    <source>
        <strain evidence="19">Duluth1</strain>
        <tissue evidence="19">Whole animal</tissue>
    </source>
</reference>
<gene>
    <name evidence="19" type="ORF">DPMN_049857</name>
</gene>
<feature type="domain" description="G-protein coupled receptors family 2 profile 1" evidence="16">
    <location>
        <begin position="328"/>
        <end position="399"/>
    </location>
</feature>
<dbReference type="Gene3D" id="2.10.70.10">
    <property type="entry name" value="Complement Module, domain 1"/>
    <property type="match status" value="3"/>
</dbReference>
<comment type="subcellular location">
    <subcellularLocation>
        <location evidence="1">Membrane</location>
        <topology evidence="1">Multi-pass membrane protein</topology>
    </subcellularLocation>
</comment>
<comment type="caution">
    <text evidence="13">Lacks conserved residue(s) required for the propagation of feature annotation.</text>
</comment>
<keyword evidence="4" id="KW-0732">Signal</keyword>
<dbReference type="InterPro" id="IPR057244">
    <property type="entry name" value="GAIN_B"/>
</dbReference>
<dbReference type="PROSITE" id="PS50221">
    <property type="entry name" value="GAIN_B"/>
    <property type="match status" value="1"/>
</dbReference>
<keyword evidence="13" id="KW-0768">Sushi</keyword>
<dbReference type="Pfam" id="PF00002">
    <property type="entry name" value="7tm_2"/>
    <property type="match status" value="1"/>
</dbReference>
<dbReference type="AlphaFoldDB" id="A0A9D4CGP1"/>
<dbReference type="InterPro" id="IPR036445">
    <property type="entry name" value="GPCR_2_extracell_dom_sf"/>
</dbReference>
<dbReference type="GO" id="GO:0007166">
    <property type="term" value="P:cell surface receptor signaling pathway"/>
    <property type="evidence" value="ECO:0007669"/>
    <property type="project" value="InterPro"/>
</dbReference>
<evidence type="ECO:0000256" key="1">
    <source>
        <dbReference type="ARBA" id="ARBA00004141"/>
    </source>
</evidence>
<dbReference type="InterPro" id="IPR000203">
    <property type="entry name" value="GPS"/>
</dbReference>
<feature type="domain" description="GAIN-B" evidence="15">
    <location>
        <begin position="525"/>
        <end position="682"/>
    </location>
</feature>
<sequence>MFCDYLMSGELLTDHAVSIQPILYVREVSNSSRNVSRLTDGVIGDPQTCDCCVTLGNGDFIAIDFRPDRLFYVRRIDIFGSSLPVDGHAVLSIALGIPSEHAGLSINLIVFNNSVFIYEKDSPFGTSRVTIELYWNTSHNELLLSVCEIKIYEPKECSQMSAISNGQVLLNNFTAEYAQSGRVVCDPGYQISSASQEITCLMTGDWSPANFTCLPVDCGEWTVSNISIDHQTVAYYNTTTFGSVAIMTCDPGYHVESQPGVRSQSAICLSNSTWSMHIFSRCVPLECPELVVHAPLEILSPITIGVLNSTVTISCPQEYVLLGTSHLRCLRNGQWSSTVPICVADNINVRMCQVTTDVEGNAWSESTFGTQIANECPYGYSGDVTKRCSADGEWLPTEYNCISKRVNDVITMVETHPLPVNRILQTLNLLTHDTQKGHLLYPSELAALIGVLNVLANDTHLTRSNVGPVQFVSAIRNALLVSSSGLNGSQENKISSEKPDAFLMQTFHVLEKYALNLAVTLEADGSTTIDTNDIVLHVSRITNNTIGDMKYPEHEHMGTYISLPEKSLKGSTILTVVIYRFLDYILPTQISGSRSGEKFVITSEIVSISLDNWQNLDEFVVEIATRITKNAIGTPICTFWNSTVNAWDTDGCELKMSNYTTAICQCSHLTHFAVLMSPFIEPSVAIKGLDIFTFVGCSISIVCLLLTLIANIYVWKHIKNDRVVILMHLSLALLLAYALFLGGVDRTSNKTICTVIAALLHYIYLVVFCVMLVEGIDVFMSIIFVFKRKLTIKKMAIASWVIPGFVVGVSLAATQTRGFGSEKSCWLTVDDGTIWAFVAPASIVILVNIALLVIVIRAVHRATYVANKDTIEKAKCTVRCLLVLLPVTGVSWVLGLLYVDDTMAWVQYLFAVCNSLQGAAIFVFHCLLNNQVMQALRKKMRPSGSQFKEGTTREYVKKQRVSSNESSIMSTRL</sequence>
<keyword evidence="7" id="KW-0297">G-protein coupled receptor</keyword>
<feature type="transmembrane region" description="Helical" evidence="14">
    <location>
        <begin position="834"/>
        <end position="859"/>
    </location>
</feature>
<evidence type="ECO:0000259" key="15">
    <source>
        <dbReference type="PROSITE" id="PS50221"/>
    </source>
</evidence>
<evidence type="ECO:0000256" key="10">
    <source>
        <dbReference type="ARBA" id="ARBA00023170"/>
    </source>
</evidence>
<dbReference type="Gene3D" id="4.10.1240.10">
    <property type="entry name" value="GPCR, family 2, extracellular hormone receptor domain"/>
    <property type="match status" value="1"/>
</dbReference>
<evidence type="ECO:0000259" key="18">
    <source>
        <dbReference type="PROSITE" id="PS50923"/>
    </source>
</evidence>
<dbReference type="GO" id="GO:0005886">
    <property type="term" value="C:plasma membrane"/>
    <property type="evidence" value="ECO:0007669"/>
    <property type="project" value="UniProtKB-SubCell"/>
</dbReference>
<keyword evidence="12" id="KW-0807">Transducer</keyword>
<protein>
    <submittedName>
        <fullName evidence="19">Uncharacterized protein</fullName>
    </submittedName>
</protein>
<keyword evidence="5" id="KW-0677">Repeat</keyword>
<dbReference type="InterPro" id="IPR008077">
    <property type="entry name" value="GPCR_2_brain_angio_inhib"/>
</dbReference>
<dbReference type="PROSITE" id="PS00650">
    <property type="entry name" value="G_PROTEIN_RECEP_F2_2"/>
    <property type="match status" value="1"/>
</dbReference>
<evidence type="ECO:0000256" key="7">
    <source>
        <dbReference type="ARBA" id="ARBA00023040"/>
    </source>
</evidence>
<feature type="disulfide bond" evidence="13">
    <location>
        <begin position="315"/>
        <end position="342"/>
    </location>
</feature>
<dbReference type="SUPFAM" id="SSF81321">
    <property type="entry name" value="Family A G protein-coupled receptor-like"/>
    <property type="match status" value="1"/>
</dbReference>
<dbReference type="PROSITE" id="PS50227">
    <property type="entry name" value="G_PROTEIN_RECEP_F2_3"/>
    <property type="match status" value="1"/>
</dbReference>
<evidence type="ECO:0000256" key="2">
    <source>
        <dbReference type="ARBA" id="ARBA00007343"/>
    </source>
</evidence>
<evidence type="ECO:0000256" key="13">
    <source>
        <dbReference type="PROSITE-ProRule" id="PRU00302"/>
    </source>
</evidence>
<dbReference type="SUPFAM" id="SSF111418">
    <property type="entry name" value="Hormone receptor domain"/>
    <property type="match status" value="1"/>
</dbReference>
<dbReference type="PANTHER" id="PTHR12011:SF347">
    <property type="entry name" value="FI21270P1-RELATED"/>
    <property type="match status" value="1"/>
</dbReference>
<feature type="disulfide bond" evidence="13">
    <location>
        <begin position="157"/>
        <end position="200"/>
    </location>
</feature>
<dbReference type="Proteomes" id="UP000828390">
    <property type="component" value="Unassembled WGS sequence"/>
</dbReference>
<feature type="domain" description="Sushi" evidence="18">
    <location>
        <begin position="285"/>
        <end position="344"/>
    </location>
</feature>
<dbReference type="CDD" id="cd15040">
    <property type="entry name" value="7tmB2_Adhesion"/>
    <property type="match status" value="1"/>
</dbReference>
<name>A0A9D4CGP1_DREPO</name>
<dbReference type="Gene3D" id="1.20.1070.10">
    <property type="entry name" value="Rhodopsin 7-helix transmembrane proteins"/>
    <property type="match status" value="1"/>
</dbReference>
<feature type="domain" description="Sushi" evidence="18">
    <location>
        <begin position="216"/>
        <end position="284"/>
    </location>
</feature>
<dbReference type="InterPro" id="IPR046338">
    <property type="entry name" value="GAIN_dom_sf"/>
</dbReference>
<dbReference type="GO" id="GO:0004930">
    <property type="term" value="F:G protein-coupled receptor activity"/>
    <property type="evidence" value="ECO:0007669"/>
    <property type="project" value="UniProtKB-KW"/>
</dbReference>
<accession>A0A9D4CGP1</accession>
<keyword evidence="6 14" id="KW-1133">Transmembrane helix</keyword>
<evidence type="ECO:0000256" key="4">
    <source>
        <dbReference type="ARBA" id="ARBA00022729"/>
    </source>
</evidence>
<evidence type="ECO:0000256" key="5">
    <source>
        <dbReference type="ARBA" id="ARBA00022737"/>
    </source>
</evidence>
<dbReference type="Gene3D" id="2.60.220.50">
    <property type="match status" value="1"/>
</dbReference>
<dbReference type="CDD" id="cd00033">
    <property type="entry name" value="CCP"/>
    <property type="match status" value="3"/>
</dbReference>
<comment type="caution">
    <text evidence="19">The sequence shown here is derived from an EMBL/GenBank/DDBJ whole genome shotgun (WGS) entry which is preliminary data.</text>
</comment>
<reference evidence="19" key="1">
    <citation type="journal article" date="2019" name="bioRxiv">
        <title>The Genome of the Zebra Mussel, Dreissena polymorpha: A Resource for Invasive Species Research.</title>
        <authorList>
            <person name="McCartney M.A."/>
            <person name="Auch B."/>
            <person name="Kono T."/>
            <person name="Mallez S."/>
            <person name="Zhang Y."/>
            <person name="Obille A."/>
            <person name="Becker A."/>
            <person name="Abrahante J.E."/>
            <person name="Garbe J."/>
            <person name="Badalamenti J.P."/>
            <person name="Herman A."/>
            <person name="Mangelson H."/>
            <person name="Liachko I."/>
            <person name="Sullivan S."/>
            <person name="Sone E.D."/>
            <person name="Koren S."/>
            <person name="Silverstein K.A.T."/>
            <person name="Beckman K.B."/>
            <person name="Gohl D.M."/>
        </authorList>
    </citation>
    <scope>NUCLEOTIDE SEQUENCE</scope>
    <source>
        <strain evidence="19">Duluth1</strain>
        <tissue evidence="19">Whole animal</tissue>
    </source>
</reference>
<feature type="transmembrane region" description="Helical" evidence="14">
    <location>
        <begin position="762"/>
        <end position="785"/>
    </location>
</feature>
<evidence type="ECO:0000256" key="11">
    <source>
        <dbReference type="ARBA" id="ARBA00023180"/>
    </source>
</evidence>
<dbReference type="Pfam" id="PF01825">
    <property type="entry name" value="GPS"/>
    <property type="match status" value="1"/>
</dbReference>
<feature type="transmembrane region" description="Helical" evidence="14">
    <location>
        <begin position="905"/>
        <end position="928"/>
    </location>
</feature>
<evidence type="ECO:0000256" key="9">
    <source>
        <dbReference type="ARBA" id="ARBA00023157"/>
    </source>
</evidence>
<feature type="transmembrane region" description="Helical" evidence="14">
    <location>
        <begin position="880"/>
        <end position="899"/>
    </location>
</feature>
<evidence type="ECO:0000256" key="12">
    <source>
        <dbReference type="ARBA" id="ARBA00023224"/>
    </source>
</evidence>
<feature type="domain" description="G-protein coupled receptors family 2 profile 2" evidence="17">
    <location>
        <begin position="689"/>
        <end position="929"/>
    </location>
</feature>
<organism evidence="19 20">
    <name type="scientific">Dreissena polymorpha</name>
    <name type="common">Zebra mussel</name>
    <name type="synonym">Mytilus polymorpha</name>
    <dbReference type="NCBI Taxonomy" id="45954"/>
    <lineage>
        <taxon>Eukaryota</taxon>
        <taxon>Metazoa</taxon>
        <taxon>Spiralia</taxon>
        <taxon>Lophotrochozoa</taxon>
        <taxon>Mollusca</taxon>
        <taxon>Bivalvia</taxon>
        <taxon>Autobranchia</taxon>
        <taxon>Heteroconchia</taxon>
        <taxon>Euheterodonta</taxon>
        <taxon>Imparidentia</taxon>
        <taxon>Neoheterodontei</taxon>
        <taxon>Myida</taxon>
        <taxon>Dreissenoidea</taxon>
        <taxon>Dreissenidae</taxon>
        <taxon>Dreissena</taxon>
    </lineage>
</organism>
<dbReference type="InterPro" id="IPR017981">
    <property type="entry name" value="GPCR_2-like_7TM"/>
</dbReference>
<keyword evidence="3 14" id="KW-0812">Transmembrane</keyword>
<keyword evidence="8 14" id="KW-0472">Membrane</keyword>
<dbReference type="FunFam" id="1.20.1070.10:FF:000058">
    <property type="entry name" value="Adhesion G protein-coupled receptor F5"/>
    <property type="match status" value="1"/>
</dbReference>
<evidence type="ECO:0000256" key="8">
    <source>
        <dbReference type="ARBA" id="ARBA00023136"/>
    </source>
</evidence>
<dbReference type="Pfam" id="PF00084">
    <property type="entry name" value="Sushi"/>
    <property type="match status" value="3"/>
</dbReference>
<comment type="similarity">
    <text evidence="2">Belongs to the G-protein coupled receptor 2 family. Adhesion G-protein coupled receptor (ADGR) subfamily.</text>
</comment>
<evidence type="ECO:0000256" key="3">
    <source>
        <dbReference type="ARBA" id="ARBA00022692"/>
    </source>
</evidence>
<keyword evidence="20" id="KW-1185">Reference proteome</keyword>
<dbReference type="PRINTS" id="PR01694">
    <property type="entry name" value="BAIPRECURSOR"/>
</dbReference>
<dbReference type="InterPro" id="IPR035976">
    <property type="entry name" value="Sushi/SCR/CCP_sf"/>
</dbReference>
<dbReference type="InterPro" id="IPR001879">
    <property type="entry name" value="GPCR_2_extracellular_dom"/>
</dbReference>
<feature type="domain" description="Sushi" evidence="18">
    <location>
        <begin position="155"/>
        <end position="215"/>
    </location>
</feature>
<evidence type="ECO:0000256" key="14">
    <source>
        <dbReference type="SAM" id="Phobius"/>
    </source>
</evidence>
<keyword evidence="11" id="KW-0325">Glycoprotein</keyword>
<dbReference type="PRINTS" id="PR00249">
    <property type="entry name" value="GPCRSECRETIN"/>
</dbReference>
<dbReference type="PROSITE" id="PS50923">
    <property type="entry name" value="SUSHI"/>
    <property type="match status" value="3"/>
</dbReference>